<dbReference type="Gene3D" id="2.40.50.140">
    <property type="entry name" value="Nucleic acid-binding proteins"/>
    <property type="match status" value="1"/>
</dbReference>
<dbReference type="OrthoDB" id="4427276at2"/>
<dbReference type="InterPro" id="IPR000424">
    <property type="entry name" value="Primosome_PriB/ssb"/>
</dbReference>
<dbReference type="PROSITE" id="PS50935">
    <property type="entry name" value="SSB"/>
    <property type="match status" value="1"/>
</dbReference>
<feature type="region of interest" description="Disordered" evidence="4">
    <location>
        <begin position="129"/>
        <end position="235"/>
    </location>
</feature>
<dbReference type="RefSeq" id="WP_152350695.1">
    <property type="nucleotide sequence ID" value="NZ_WBSN01000012.1"/>
</dbReference>
<dbReference type="GO" id="GO:0006260">
    <property type="term" value="P:DNA replication"/>
    <property type="evidence" value="ECO:0007669"/>
    <property type="project" value="InterPro"/>
</dbReference>
<dbReference type="PANTHER" id="PTHR10302">
    <property type="entry name" value="SINGLE-STRANDED DNA-BINDING PROTEIN"/>
    <property type="match status" value="1"/>
</dbReference>
<feature type="compositionally biased region" description="Low complexity" evidence="4">
    <location>
        <begin position="192"/>
        <end position="220"/>
    </location>
</feature>
<protein>
    <recommendedName>
        <fullName evidence="3">Single-stranded DNA-binding protein</fullName>
    </recommendedName>
</protein>
<dbReference type="Proteomes" id="UP000469763">
    <property type="component" value="Unassembled WGS sequence"/>
</dbReference>
<accession>A0A7K3TH34</accession>
<dbReference type="Pfam" id="PF00436">
    <property type="entry name" value="SSB"/>
    <property type="match status" value="1"/>
</dbReference>
<evidence type="ECO:0000313" key="5">
    <source>
        <dbReference type="EMBL" id="NEG77994.1"/>
    </source>
</evidence>
<dbReference type="GO" id="GO:0003697">
    <property type="term" value="F:single-stranded DNA binding"/>
    <property type="evidence" value="ECO:0007669"/>
    <property type="project" value="InterPro"/>
</dbReference>
<keyword evidence="6" id="KW-1185">Reference proteome</keyword>
<evidence type="ECO:0000256" key="1">
    <source>
        <dbReference type="ARBA" id="ARBA00023125"/>
    </source>
</evidence>
<feature type="compositionally biased region" description="Polar residues" evidence="4">
    <location>
        <begin position="155"/>
        <end position="170"/>
    </location>
</feature>
<dbReference type="SUPFAM" id="SSF50249">
    <property type="entry name" value="Nucleic acid-binding proteins"/>
    <property type="match status" value="1"/>
</dbReference>
<dbReference type="AlphaFoldDB" id="A0A7K3TH34"/>
<dbReference type="GO" id="GO:0009295">
    <property type="term" value="C:nucleoid"/>
    <property type="evidence" value="ECO:0007669"/>
    <property type="project" value="TreeGrafter"/>
</dbReference>
<sequence length="235" mass="24446">MAAQQGIITVNGYVGGQPKRLGQTGGTPISVFNMGTTRSFYDQKTGNWVDLPTTWLKVKAFRALALNVMTSIHKGDPVIVTGQLGTEEWKDRDGKQQSSVVINATNIGHDLNTGSTKFTRVVHQRDPLVNNQSEAPQPGPFGPPAATGDAPMRQDGQSSQYAQSQRLMDTQSFGGQGGDGSDGRDPWAPPEGTAQSVQAASSAQTAGGAPQPPAALQNAGGSAGPATGDEGEPTF</sequence>
<evidence type="ECO:0000256" key="4">
    <source>
        <dbReference type="SAM" id="MobiDB-lite"/>
    </source>
</evidence>
<dbReference type="InterPro" id="IPR011344">
    <property type="entry name" value="ssDNA-bd"/>
</dbReference>
<keyword evidence="1 2" id="KW-0238">DNA-binding</keyword>
<organism evidence="5 6">
    <name type="scientific">Bifidobacterium avesanii</name>
    <dbReference type="NCBI Taxonomy" id="1798157"/>
    <lineage>
        <taxon>Bacteria</taxon>
        <taxon>Bacillati</taxon>
        <taxon>Actinomycetota</taxon>
        <taxon>Actinomycetes</taxon>
        <taxon>Bifidobacteriales</taxon>
        <taxon>Bifidobacteriaceae</taxon>
        <taxon>Bifidobacterium</taxon>
    </lineage>
</organism>
<gene>
    <name evidence="5" type="primary">ssb</name>
    <name evidence="5" type="ORF">GFD22_03180</name>
</gene>
<proteinExistence type="predicted"/>
<dbReference type="NCBIfam" id="TIGR00621">
    <property type="entry name" value="ssb"/>
    <property type="match status" value="1"/>
</dbReference>
<reference evidence="5 6" key="1">
    <citation type="submission" date="2019-10" db="EMBL/GenBank/DDBJ databases">
        <title>Bifidobacterium from non-human primates.</title>
        <authorList>
            <person name="Modesto M."/>
        </authorList>
    </citation>
    <scope>NUCLEOTIDE SEQUENCE [LARGE SCALE GENOMIC DNA]</scope>
    <source>
        <strain evidence="5 6">TREC</strain>
    </source>
</reference>
<evidence type="ECO:0000256" key="2">
    <source>
        <dbReference type="PROSITE-ProRule" id="PRU00252"/>
    </source>
</evidence>
<evidence type="ECO:0000256" key="3">
    <source>
        <dbReference type="RuleBase" id="RU000524"/>
    </source>
</evidence>
<dbReference type="InterPro" id="IPR012340">
    <property type="entry name" value="NA-bd_OB-fold"/>
</dbReference>
<dbReference type="PANTHER" id="PTHR10302:SF0">
    <property type="entry name" value="SINGLE-STRANDED DNA-BINDING PROTEIN, MITOCHONDRIAL"/>
    <property type="match status" value="1"/>
</dbReference>
<dbReference type="CDD" id="cd04496">
    <property type="entry name" value="SSB_OBF"/>
    <property type="match status" value="1"/>
</dbReference>
<evidence type="ECO:0000313" key="6">
    <source>
        <dbReference type="Proteomes" id="UP000469763"/>
    </source>
</evidence>
<name>A0A7K3TH34_9BIFI</name>
<dbReference type="EMBL" id="WHZY01000003">
    <property type="protein sequence ID" value="NEG77994.1"/>
    <property type="molecule type" value="Genomic_DNA"/>
</dbReference>
<comment type="caution">
    <text evidence="5">The sequence shown here is derived from an EMBL/GenBank/DDBJ whole genome shotgun (WGS) entry which is preliminary data.</text>
</comment>